<keyword evidence="1" id="KW-0812">Transmembrane</keyword>
<gene>
    <name evidence="2" type="ORF">SAMN02745126_05786</name>
</gene>
<name>A0A1T4T713_9HYPH</name>
<evidence type="ECO:0000256" key="1">
    <source>
        <dbReference type="SAM" id="Phobius"/>
    </source>
</evidence>
<dbReference type="RefSeq" id="WP_085937520.1">
    <property type="nucleotide sequence ID" value="NZ_FUWJ01000013.1"/>
</dbReference>
<accession>A0A1T4T713</accession>
<proteinExistence type="predicted"/>
<keyword evidence="1" id="KW-0472">Membrane</keyword>
<protein>
    <submittedName>
        <fullName evidence="2">Uncharacterized protein</fullName>
    </submittedName>
</protein>
<sequence length="77" mass="8396">MVSWLCCAFNVGSALAVIGALLLLIRKARIQFSPGNIVSAFQHHHRINARMLLLYYSAAFFQVLRFVAESSASGAGL</sequence>
<dbReference type="Proteomes" id="UP000190092">
    <property type="component" value="Unassembled WGS sequence"/>
</dbReference>
<feature type="transmembrane region" description="Helical" evidence="1">
    <location>
        <begin position="47"/>
        <end position="68"/>
    </location>
</feature>
<dbReference type="AlphaFoldDB" id="A0A1T4T713"/>
<reference evidence="3" key="1">
    <citation type="submission" date="2017-02" db="EMBL/GenBank/DDBJ databases">
        <authorList>
            <person name="Varghese N."/>
            <person name="Submissions S."/>
        </authorList>
    </citation>
    <scope>NUCLEOTIDE SEQUENCE [LARGE SCALE GENOMIC DNA]</scope>
    <source>
        <strain evidence="3">ATCC 27094</strain>
    </source>
</reference>
<organism evidence="2 3">
    <name type="scientific">Enhydrobacter aerosaccus</name>
    <dbReference type="NCBI Taxonomy" id="225324"/>
    <lineage>
        <taxon>Bacteria</taxon>
        <taxon>Pseudomonadati</taxon>
        <taxon>Pseudomonadota</taxon>
        <taxon>Alphaproteobacteria</taxon>
        <taxon>Hyphomicrobiales</taxon>
        <taxon>Enhydrobacter</taxon>
    </lineage>
</organism>
<keyword evidence="3" id="KW-1185">Reference proteome</keyword>
<keyword evidence="1" id="KW-1133">Transmembrane helix</keyword>
<evidence type="ECO:0000313" key="3">
    <source>
        <dbReference type="Proteomes" id="UP000190092"/>
    </source>
</evidence>
<dbReference type="EMBL" id="FUWJ01000013">
    <property type="protein sequence ID" value="SKA36217.1"/>
    <property type="molecule type" value="Genomic_DNA"/>
</dbReference>
<feature type="transmembrane region" description="Helical" evidence="1">
    <location>
        <begin position="6"/>
        <end position="26"/>
    </location>
</feature>
<evidence type="ECO:0000313" key="2">
    <source>
        <dbReference type="EMBL" id="SKA36217.1"/>
    </source>
</evidence>